<dbReference type="GO" id="GO:0019031">
    <property type="term" value="C:viral envelope"/>
    <property type="evidence" value="ECO:0007669"/>
    <property type="project" value="UniProtKB-KW"/>
</dbReference>
<name>A0AA48UFJ8_9ALPC</name>
<evidence type="ECO:0000256" key="2">
    <source>
        <dbReference type="ARBA" id="ARBA00022692"/>
    </source>
</evidence>
<keyword evidence="2 15" id="KW-0812">Transmembrane</keyword>
<dbReference type="PROSITE" id="PS51923">
    <property type="entry name" value="COV_S2_HR1"/>
    <property type="match status" value="1"/>
</dbReference>
<dbReference type="GO" id="GO:0055036">
    <property type="term" value="C:virion membrane"/>
    <property type="evidence" value="ECO:0007669"/>
    <property type="project" value="UniProtKB-SubCell"/>
</dbReference>
<dbReference type="SUPFAM" id="SSF111474">
    <property type="entry name" value="Coronavirus S2 glycoprotein"/>
    <property type="match status" value="2"/>
</dbReference>
<dbReference type="CDD" id="cd22369">
    <property type="entry name" value="alphaCoV_Spike_SD1-2_S1-S2_S2"/>
    <property type="match status" value="1"/>
</dbReference>
<keyword evidence="4" id="KW-1161">Viral attachment to host cell</keyword>
<dbReference type="GO" id="GO:0039654">
    <property type="term" value="P:fusion of virus membrane with host endosome membrane"/>
    <property type="evidence" value="ECO:0007669"/>
    <property type="project" value="InterPro"/>
</dbReference>
<feature type="domain" description="Coronavirus spike (S) glycoprotein S2 subunit heptad repeat 1 (HR1) region profile" evidence="16">
    <location>
        <begin position="986"/>
        <end position="1105"/>
    </location>
</feature>
<keyword evidence="19" id="KW-1185">Reference proteome</keyword>
<evidence type="ECO:0000256" key="5">
    <source>
        <dbReference type="ARBA" id="ARBA00022844"/>
    </source>
</evidence>
<feature type="domain" description="Coronavirus spike (S) glycoprotein S2 subunit heptad repeat 2 (HR2) region profile" evidence="17">
    <location>
        <begin position="1249"/>
        <end position="1346"/>
    </location>
</feature>
<evidence type="ECO:0000256" key="7">
    <source>
        <dbReference type="ARBA" id="ARBA00022879"/>
    </source>
</evidence>
<dbReference type="EMBL" id="MK472070">
    <property type="protein sequence ID" value="QGX41951.1"/>
    <property type="molecule type" value="Genomic_RNA"/>
</dbReference>
<dbReference type="GO" id="GO:0019064">
    <property type="term" value="P:fusion of virus membrane with host plasma membrane"/>
    <property type="evidence" value="ECO:0007669"/>
    <property type="project" value="InterPro"/>
</dbReference>
<reference evidence="18" key="1">
    <citation type="submission" date="2019-01" db="EMBL/GenBank/DDBJ databases">
        <title>Diversity of Adenoviruses, Coronaviruses and Paramyxoviruses in Western Australian microbat communities.</title>
        <authorList>
            <person name="O'Dea M."/>
            <person name="Prada D."/>
            <person name="Jackson B."/>
            <person name="Boyd V."/>
            <person name="Baker M."/>
        </authorList>
    </citation>
    <scope>NUCLEOTIDE SEQUENCE</scope>
    <source>
        <strain evidence="18">WA3607</strain>
    </source>
</reference>
<dbReference type="InterPro" id="IPR044873">
    <property type="entry name" value="Spike_S2_CoV_HR1"/>
</dbReference>
<accession>A0AA48UFJ8</accession>
<dbReference type="InterPro" id="IPR043614">
    <property type="entry name" value="Spike_S2_CoV_C"/>
</dbReference>
<dbReference type="Gene3D" id="1.20.5.300">
    <property type="match status" value="2"/>
</dbReference>
<evidence type="ECO:0000256" key="13">
    <source>
        <dbReference type="ARBA" id="ARBA00023296"/>
    </source>
</evidence>
<evidence type="ECO:0000256" key="4">
    <source>
        <dbReference type="ARBA" id="ARBA00022804"/>
    </source>
</evidence>
<dbReference type="InterPro" id="IPR044874">
    <property type="entry name" value="Spike_S2_CoV_HR2"/>
</dbReference>
<dbReference type="InterPro" id="IPR002551">
    <property type="entry name" value="Spike_S1_CoV"/>
</dbReference>
<dbReference type="GO" id="GO:0046813">
    <property type="term" value="P:receptor-mediated virion attachment to host cell"/>
    <property type="evidence" value="ECO:0007669"/>
    <property type="project" value="InterPro"/>
</dbReference>
<evidence type="ECO:0000256" key="11">
    <source>
        <dbReference type="ARBA" id="ARBA00023136"/>
    </source>
</evidence>
<evidence type="ECO:0000256" key="6">
    <source>
        <dbReference type="ARBA" id="ARBA00022870"/>
    </source>
</evidence>
<evidence type="ECO:0000256" key="14">
    <source>
        <dbReference type="SAM" id="Coils"/>
    </source>
</evidence>
<evidence type="ECO:0000259" key="17">
    <source>
        <dbReference type="PROSITE" id="PS51924"/>
    </source>
</evidence>
<keyword evidence="11 15" id="KW-0472">Membrane</keyword>
<keyword evidence="1" id="KW-0945">Host-virus interaction</keyword>
<dbReference type="Pfam" id="PF01600">
    <property type="entry name" value="CoV_S1"/>
    <property type="match status" value="1"/>
</dbReference>
<evidence type="ECO:0000256" key="8">
    <source>
        <dbReference type="ARBA" id="ARBA00022989"/>
    </source>
</evidence>
<dbReference type="Proteomes" id="UP001201848">
    <property type="component" value="Segment"/>
</dbReference>
<proteinExistence type="predicted"/>
<organism evidence="18 19">
    <name type="scientific">alphacoronavirus sp. WA3607</name>
    <dbReference type="NCBI Taxonomy" id="3070155"/>
    <lineage>
        <taxon>Viruses</taxon>
        <taxon>Riboviria</taxon>
        <taxon>Orthornavirae</taxon>
        <taxon>Pisuviricota</taxon>
        <taxon>Pisoniviricetes</taxon>
        <taxon>Nidovirales</taxon>
        <taxon>Cornidovirineae</taxon>
        <taxon>Coronaviridae</taxon>
        <taxon>Orthocoronavirinae</taxon>
        <taxon>Alphacoronavirus</taxon>
        <taxon>Decacovirus</taxon>
        <taxon>Alphacoronavirus australiense</taxon>
        <taxon>Alphacoronavirus WA3607</taxon>
    </lineage>
</organism>
<keyword evidence="3" id="KW-0732">Signal</keyword>
<evidence type="ECO:0000313" key="19">
    <source>
        <dbReference type="Proteomes" id="UP001201848"/>
    </source>
</evidence>
<dbReference type="Pfam" id="PF19214">
    <property type="entry name" value="CoV_S2_C"/>
    <property type="match status" value="1"/>
</dbReference>
<evidence type="ECO:0000256" key="10">
    <source>
        <dbReference type="ARBA" id="ARBA00023054"/>
    </source>
</evidence>
<keyword evidence="13" id="KW-1160">Virus entry into host cell</keyword>
<dbReference type="GO" id="GO:0044173">
    <property type="term" value="C:host cell endoplasmic reticulum-Golgi intermediate compartment membrane"/>
    <property type="evidence" value="ECO:0007669"/>
    <property type="project" value="UniProtKB-SubCell"/>
</dbReference>
<evidence type="ECO:0000256" key="15">
    <source>
        <dbReference type="SAM" id="Phobius"/>
    </source>
</evidence>
<evidence type="ECO:0000256" key="9">
    <source>
        <dbReference type="ARBA" id="ARBA00023026"/>
    </source>
</evidence>
<dbReference type="InterPro" id="IPR043607">
    <property type="entry name" value="CoV_S1_C"/>
</dbReference>
<protein>
    <submittedName>
        <fullName evidence="18">Spike protein</fullName>
    </submittedName>
</protein>
<evidence type="ECO:0000256" key="3">
    <source>
        <dbReference type="ARBA" id="ARBA00022729"/>
    </source>
</evidence>
<keyword evidence="7" id="KW-0261">Viral envelope protein</keyword>
<dbReference type="GO" id="GO:0016020">
    <property type="term" value="C:membrane"/>
    <property type="evidence" value="ECO:0007669"/>
    <property type="project" value="InterPro"/>
</dbReference>
<evidence type="ECO:0000259" key="16">
    <source>
        <dbReference type="PROSITE" id="PS51923"/>
    </source>
</evidence>
<evidence type="ECO:0000256" key="12">
    <source>
        <dbReference type="ARBA" id="ARBA00023180"/>
    </source>
</evidence>
<keyword evidence="9" id="KW-0843">Virulence</keyword>
<dbReference type="Pfam" id="PF19209">
    <property type="entry name" value="CoV_S1_C"/>
    <property type="match status" value="1"/>
</dbReference>
<dbReference type="PROSITE" id="PS51924">
    <property type="entry name" value="COV_S2_HR2"/>
    <property type="match status" value="1"/>
</dbReference>
<keyword evidence="6" id="KW-1043">Host membrane</keyword>
<keyword evidence="8 15" id="KW-1133">Transmembrane helix</keyword>
<dbReference type="Pfam" id="PF01601">
    <property type="entry name" value="CoV_S2"/>
    <property type="match status" value="1"/>
</dbReference>
<feature type="transmembrane region" description="Helical" evidence="15">
    <location>
        <begin position="1335"/>
        <end position="1354"/>
    </location>
</feature>
<evidence type="ECO:0000256" key="1">
    <source>
        <dbReference type="ARBA" id="ARBA00022581"/>
    </source>
</evidence>
<feature type="coiled-coil region" evidence="14">
    <location>
        <begin position="1276"/>
        <end position="1320"/>
    </location>
</feature>
<evidence type="ECO:0000313" key="18">
    <source>
        <dbReference type="EMBL" id="QGX41951.1"/>
    </source>
</evidence>
<dbReference type="InterPro" id="IPR043473">
    <property type="entry name" value="S2_sf_CoV"/>
</dbReference>
<dbReference type="GO" id="GO:0075509">
    <property type="term" value="P:endocytosis involved in viral entry into host cell"/>
    <property type="evidence" value="ECO:0007669"/>
    <property type="project" value="InterPro"/>
</dbReference>
<keyword evidence="12" id="KW-0325">Glycoprotein</keyword>
<sequence length="1389" mass="152902">MVLFVVMETIWFQPNKMFFLAVVVSVVTTITAAPCAGKPHVSYTRLQLGLPANYNGFVSGYLPEMTTSKWFCQYGQHTWSNVHGLFSVYTSTRRDFVLTASAATADEAINGWSLYFAVSPIANSNSDAAFRVCKFGSHKAVTFNLNTQAECIINERFNMHVPDGQSYIFGVTWSGTTVRLYLPKRNYAFSVENNWSRATAFCEHANACAMQEVRDLVTYNVTTGADGGITSYDLCRSCNGFPQHVFSLPADGALPLDFSFDNWFLLTNSSSLIEGRVVSNQPLRLNCLWPIPQLLSTGTVIYFNGTAKDVMCNGYNRSGEADALRFSLNFTDSRPFGGEGSVVLVIGSFHVGFSCTNDTKVIGRGFIPFGRSDVPYYCFVSVNGSSTFVGMLPPILKEIVVTKTGAIYINGYRVFQLGNIDGVIFNVTSTNGADLWTVAFAVNEDVLVEVNATNIQRVLYCDSPVNRLKCQQMQFELQDGFYPAAGLSRAIQKKVFVELPRAYTHSYVQLYVSYNNSGGSTTGPPTSQTVKFVSYNGSVMTDLPDMVCVGTTQFTTNLTYVAQPTPPSWVNTQIDDLSFKLKILAGNCPFNFDSLNHHLSFESICFSTEPQAGSCALQIVKVWAYSELPFASLYVTFKRGNKVLGVPEPRVGVFDISEVYEDECCEYTIYGITGRGIITKTNVTYFSGLYYRSSSGMLLGFKNATTGDVYAVTPCDLSKQVVVYTNRIIGAMTASLNDTFDFNHTITTEMFFYHSDSARNCTNPVLTYSSIGVCADGSIGKVNPRDVQAVPASPLVTGNLTVPINFTMSVQVEYVQIAMQPVSVDCAMYVCNGNPHCQRLLTQYASACQTIEDALRLSARLESMELTNMLTISDHALELATIGKMGGDYNLSSVLPASVGGRSAIEDLLFDKVVTNGLGTVDQDYKKCVANFKDAQTFKIMTHTCAQYYNGIMVVPGVADSATMGHFTASLVGAMSLAGLTAAAAYPFGQVVQGRLNYVALQTDVLQQNQQQLANSFNAAMGNITAAFKEVNSAIQNTHEAIRTVATALNKVETVVNQQGQALAYLSQQLSVNFEAISSSIEDIYNRLEALEADVQVDRLITGRLAALNAFVTQQLTRYTELKASRQLAQEKVNECVKSQSKRYGFCGNGTHVFSLVNAAPDGLLFFHTVLVPTAFAVVDAWAGMCVEGRGFVLRDVSNAIFQKDGKFYITSRDMYEPRIPTTADFVEISGCSVSYVNVSSDSISSVIPDYIDVNQTVADMLEKLNLTRPPLDLNLDVFNATYLNLSQQIAELENRSALMQQSTERLDQLIQNINNTLVDLEWLSRIETYVKWPWYIWLAIALAFLLAFALLFWCCMSTGCCGCCSCMSSLDLRGHRLQQYEVEKVHIQ</sequence>
<dbReference type="Gene3D" id="2.60.40.3130">
    <property type="match status" value="1"/>
</dbReference>
<keyword evidence="5" id="KW-0946">Virion</keyword>
<keyword evidence="10 14" id="KW-0175">Coiled coil</keyword>
<dbReference type="InterPro" id="IPR002552">
    <property type="entry name" value="Spike_S2_CoV"/>
</dbReference>